<protein>
    <submittedName>
        <fullName evidence="1">Uncharacterized protein</fullName>
    </submittedName>
</protein>
<feature type="non-terminal residue" evidence="1">
    <location>
        <position position="169"/>
    </location>
</feature>
<sequence>MDEKMLTNLIEKLLDKKLNPILETLDEVKNKVATIDKIEQSLSFLSDKYDDLLLKVIAMEDFNNELAKENKFLKESLLSSTNNIELMKQDLNNLEQYSRRECLEIRGIPVLPGEKTNEIVRKVGEVIGVAIESNDISISHRLPANRNNSRNTEPAIIAKFIRRDIRDQL</sequence>
<proteinExistence type="predicted"/>
<dbReference type="Proteomes" id="UP001152795">
    <property type="component" value="Unassembled WGS sequence"/>
</dbReference>
<dbReference type="EMBL" id="CACRXK020034039">
    <property type="protein sequence ID" value="CAB4044128.1"/>
    <property type="molecule type" value="Genomic_DNA"/>
</dbReference>
<dbReference type="OrthoDB" id="5966936at2759"/>
<accession>A0A6S7KJ44</accession>
<keyword evidence="2" id="KW-1185">Reference proteome</keyword>
<evidence type="ECO:0000313" key="1">
    <source>
        <dbReference type="EMBL" id="CAB4044128.1"/>
    </source>
</evidence>
<reference evidence="1" key="1">
    <citation type="submission" date="2020-04" db="EMBL/GenBank/DDBJ databases">
        <authorList>
            <person name="Alioto T."/>
            <person name="Alioto T."/>
            <person name="Gomez Garrido J."/>
        </authorList>
    </citation>
    <scope>NUCLEOTIDE SEQUENCE</scope>
    <source>
        <strain evidence="1">A484AB</strain>
    </source>
</reference>
<gene>
    <name evidence="1" type="ORF">PACLA_8A046369</name>
</gene>
<name>A0A6S7KJ44_PARCT</name>
<comment type="caution">
    <text evidence="1">The sequence shown here is derived from an EMBL/GenBank/DDBJ whole genome shotgun (WGS) entry which is preliminary data.</text>
</comment>
<evidence type="ECO:0000313" key="2">
    <source>
        <dbReference type="Proteomes" id="UP001152795"/>
    </source>
</evidence>
<dbReference type="AlphaFoldDB" id="A0A6S7KJ44"/>
<organism evidence="1 2">
    <name type="scientific">Paramuricea clavata</name>
    <name type="common">Red gorgonian</name>
    <name type="synonym">Violescent sea-whip</name>
    <dbReference type="NCBI Taxonomy" id="317549"/>
    <lineage>
        <taxon>Eukaryota</taxon>
        <taxon>Metazoa</taxon>
        <taxon>Cnidaria</taxon>
        <taxon>Anthozoa</taxon>
        <taxon>Octocorallia</taxon>
        <taxon>Malacalcyonacea</taxon>
        <taxon>Plexauridae</taxon>
        <taxon>Paramuricea</taxon>
    </lineage>
</organism>